<dbReference type="PANTHER" id="PTHR43546">
    <property type="entry name" value="UPF0173 METAL-DEPENDENT HYDROLASE MJ1163-RELATED"/>
    <property type="match status" value="1"/>
</dbReference>
<organism evidence="1 2">
    <name type="scientific">Ruminococcus albus (strain ATCC 27210 / DSM 20455 / JCM 14654 / NCDO 2250 / 7)</name>
    <dbReference type="NCBI Taxonomy" id="697329"/>
    <lineage>
        <taxon>Bacteria</taxon>
        <taxon>Bacillati</taxon>
        <taxon>Bacillota</taxon>
        <taxon>Clostridia</taxon>
        <taxon>Eubacteriales</taxon>
        <taxon>Oscillospiraceae</taxon>
        <taxon>Ruminococcus</taxon>
    </lineage>
</organism>
<dbReference type="OrthoDB" id="9789133at2"/>
<keyword evidence="1" id="KW-0378">Hydrolase</keyword>
<dbReference type="KEGG" id="ral:Rumal_2767"/>
<dbReference type="AlphaFoldDB" id="E6UHU9"/>
<sequence length="209" mass="22745">MIDKLTVNEHSSIRIGSDKVIYFDPFHLASADHDADIIFITHDHYDHFSPEDIEKCSNSSTRFVVPHTMMKAFAKAGIGEDRTTFMHPGYSAEVCGIPIDAIAAYNLLKPFHPKKNGWLGYVVTVEGKRVYVCGDTDNTPEAKAVRCDIICVPIGGTYTIGAKQAAELVNTVKPAIAVPIHYGSLVGRPSDADTFASCVAPPVQVVIKL</sequence>
<dbReference type="SUPFAM" id="SSF56281">
    <property type="entry name" value="Metallo-hydrolase/oxidoreductase"/>
    <property type="match status" value="1"/>
</dbReference>
<gene>
    <name evidence="1" type="ordered locus">Rumal_2767</name>
</gene>
<dbReference type="Pfam" id="PF13483">
    <property type="entry name" value="Lactamase_B_3"/>
    <property type="match status" value="1"/>
</dbReference>
<dbReference type="HOGENOM" id="CLU_070010_0_1_9"/>
<dbReference type="Proteomes" id="UP000006919">
    <property type="component" value="Chromosome"/>
</dbReference>
<dbReference type="EMBL" id="CP002403">
    <property type="protein sequence ID" value="ADU23236.1"/>
    <property type="molecule type" value="Genomic_DNA"/>
</dbReference>
<dbReference type="RefSeq" id="WP_013499351.1">
    <property type="nucleotide sequence ID" value="NC_014833.1"/>
</dbReference>
<dbReference type="STRING" id="697329.Rumal_2767"/>
<reference evidence="1 2" key="1">
    <citation type="journal article" date="2011" name="J. Bacteriol.">
        <title>Complete genome of the cellulolytic ruminal bacterium Ruminococcus albus 7.</title>
        <authorList>
            <person name="Suen G."/>
            <person name="Stevenson D.M."/>
            <person name="Bruce D.C."/>
            <person name="Chertkov O."/>
            <person name="Copeland A."/>
            <person name="Cheng J.F."/>
            <person name="Detter C."/>
            <person name="Detter J.C."/>
            <person name="Goodwin L.A."/>
            <person name="Han C.S."/>
            <person name="Hauser L.J."/>
            <person name="Ivanova N.N."/>
            <person name="Kyrpides N.C."/>
            <person name="Land M.L."/>
            <person name="Lapidus A."/>
            <person name="Lucas S."/>
            <person name="Ovchinnikova G."/>
            <person name="Pitluck S."/>
            <person name="Tapia R."/>
            <person name="Woyke T."/>
            <person name="Boyum J."/>
            <person name="Mead D."/>
            <person name="Weimer P.J."/>
        </authorList>
    </citation>
    <scope>NUCLEOTIDE SEQUENCE [LARGE SCALE GENOMIC DNA]</scope>
    <source>
        <strain evidence="2">ATCC 27210 / DSM 20455 / JCM 14654 / NCDO 2250 / 7</strain>
    </source>
</reference>
<dbReference type="InterPro" id="IPR036866">
    <property type="entry name" value="RibonucZ/Hydroxyglut_hydro"/>
</dbReference>
<protein>
    <submittedName>
        <fullName evidence="1">Metal dependent hydrolase</fullName>
    </submittedName>
</protein>
<dbReference type="eggNOG" id="COG2220">
    <property type="taxonomic scope" value="Bacteria"/>
</dbReference>
<evidence type="ECO:0000313" key="1">
    <source>
        <dbReference type="EMBL" id="ADU23236.1"/>
    </source>
</evidence>
<dbReference type="PANTHER" id="PTHR43546:SF8">
    <property type="entry name" value="METALLO-BETA-LACTAMASE DOMAIN-CONTAINING PROTEIN"/>
    <property type="match status" value="1"/>
</dbReference>
<dbReference type="GO" id="GO:0016787">
    <property type="term" value="F:hydrolase activity"/>
    <property type="evidence" value="ECO:0007669"/>
    <property type="project" value="UniProtKB-KW"/>
</dbReference>
<name>E6UHU9_RUMA7</name>
<proteinExistence type="predicted"/>
<accession>E6UHU9</accession>
<dbReference type="Gene3D" id="3.60.15.10">
    <property type="entry name" value="Ribonuclease Z/Hydroxyacylglutathione hydrolase-like"/>
    <property type="match status" value="1"/>
</dbReference>
<dbReference type="InterPro" id="IPR050114">
    <property type="entry name" value="UPF0173_UPF0282_UlaG_hydrolase"/>
</dbReference>
<evidence type="ECO:0000313" key="2">
    <source>
        <dbReference type="Proteomes" id="UP000006919"/>
    </source>
</evidence>